<gene>
    <name evidence="1" type="ORF">M2350_000596</name>
</gene>
<dbReference type="EMBL" id="JANUCP010000001">
    <property type="protein sequence ID" value="MCS3918199.1"/>
    <property type="molecule type" value="Genomic_DNA"/>
</dbReference>
<protein>
    <submittedName>
        <fullName evidence="1">Uncharacterized protein</fullName>
    </submittedName>
</protein>
<proteinExistence type="predicted"/>
<evidence type="ECO:0000313" key="1">
    <source>
        <dbReference type="EMBL" id="MCS3918199.1"/>
    </source>
</evidence>
<sequence>MKQHAVATYLKLVAGCERVLYDAEWWGMKEPPVDLIGVKGEATAVTVDIADKFAAYPRSMKPSTWKRKLIRRYTFIHERLSSWGIRKPRSEIWFFGAPPESLEVALPSVAQVLWREYQFLLEVVPTAEVQRRIAQAVEAAKAYGKDIGNPFVQAILLASGVLATPERDAEPLPTQLPLELPDPYAIPNFAKSFLGKDYIVHWLGFDAPVFSALRELAKRPRSSAWRELSQWLDLGFDSFSWEEWEESGGFETTPKYTLEQVVGVLNWLVHNAARTLEAWREYWHQHYQPLVVEIGFLLPFIAKNPHFPPEVVEEEIVRYGGDRDLARVHSGFQNPKPDKHFYRGYLRVVFQGPYDPAPPQPKLPAIEVPIRNPFLPRGTTVSVSLLFPREFAGYFLLTFNTIAQTIRPLVERFREF</sequence>
<name>A0ABT2EJR5_9BACT</name>
<dbReference type="Proteomes" id="UP001204798">
    <property type="component" value="Unassembled WGS sequence"/>
</dbReference>
<comment type="caution">
    <text evidence="1">The sequence shown here is derived from an EMBL/GenBank/DDBJ whole genome shotgun (WGS) entry which is preliminary data.</text>
</comment>
<keyword evidence="2" id="KW-1185">Reference proteome</keyword>
<organism evidence="1 2">
    <name type="scientific">Candidatus Fervidibacter sacchari</name>
    <dbReference type="NCBI Taxonomy" id="1448929"/>
    <lineage>
        <taxon>Bacteria</taxon>
        <taxon>Candidatus Fervidibacterota</taxon>
        <taxon>Candidatus Fervidibacter</taxon>
    </lineage>
</organism>
<reference evidence="1 2" key="1">
    <citation type="submission" date="2022-08" db="EMBL/GenBank/DDBJ databases">
        <title>Bacterial and archaeal communities from various locations to study Microbial Dark Matter (Phase II).</title>
        <authorList>
            <person name="Stepanauskas R."/>
        </authorList>
    </citation>
    <scope>NUCLEOTIDE SEQUENCE [LARGE SCALE GENOMIC DNA]</scope>
    <source>
        <strain evidence="1 2">PD1</strain>
    </source>
</reference>
<dbReference type="RefSeq" id="WP_259093748.1">
    <property type="nucleotide sequence ID" value="NZ_CP130454.1"/>
</dbReference>
<accession>A0ABT2EJR5</accession>
<evidence type="ECO:0000313" key="2">
    <source>
        <dbReference type="Proteomes" id="UP001204798"/>
    </source>
</evidence>